<dbReference type="InterPro" id="IPR051678">
    <property type="entry name" value="AGP_Transferase"/>
</dbReference>
<dbReference type="RefSeq" id="WP_113937725.1">
    <property type="nucleotide sequence ID" value="NZ_JBNNVF010000001.1"/>
</dbReference>
<dbReference type="EMBL" id="QTTY01000008">
    <property type="protein sequence ID" value="REF38553.1"/>
    <property type="molecule type" value="Genomic_DNA"/>
</dbReference>
<comment type="caution">
    <text evidence="2">The sequence shown here is derived from an EMBL/GenBank/DDBJ whole genome shotgun (WGS) entry which is preliminary data.</text>
</comment>
<evidence type="ECO:0000313" key="3">
    <source>
        <dbReference type="Proteomes" id="UP000256530"/>
    </source>
</evidence>
<accession>A0A3D9VCW6</accession>
<keyword evidence="2" id="KW-0808">Transferase</keyword>
<protein>
    <submittedName>
        <fullName evidence="2">Phosphotransferase family enzyme</fullName>
    </submittedName>
</protein>
<sequence>MIDDLKKLLNGMVDEPIESIQLAKGSYSNQAFKIQLKNKILYLWLNKYHISHKKKRQIFMLEILGENGLIVPKILQHGNFQYNNQSTEFILTEGMKGSNLGIYLENNVENLPRIFFKMGKTLKKIHSIRTNEKIGYINASTVFNWKDFLRIRIDKWICEIKKQRICINGMSNYLVVLRKYFHYLIDEMRESNNLALLHGDFYPNNIVVDFASEERIGILDFEWSLIGDPIYDFRVLEMFIFPQFKYKEIFYRGYGINPEIFQKNMLIYLQIYKLELAYLLILSTPNRISESIEFIQELYNTAIKFISKEDGEVWSISNLLNL</sequence>
<dbReference type="Gene3D" id="3.90.1200.10">
    <property type="match status" value="1"/>
</dbReference>
<dbReference type="InterPro" id="IPR002575">
    <property type="entry name" value="Aminoglycoside_PTrfase"/>
</dbReference>
<dbReference type="PANTHER" id="PTHR21310:SF15">
    <property type="entry name" value="AMINOGLYCOSIDE PHOSPHOTRANSFERASE DOMAIN-CONTAINING PROTEIN"/>
    <property type="match status" value="1"/>
</dbReference>
<dbReference type="Proteomes" id="UP000256530">
    <property type="component" value="Unassembled WGS sequence"/>
</dbReference>
<evidence type="ECO:0000313" key="2">
    <source>
        <dbReference type="EMBL" id="REF38553.1"/>
    </source>
</evidence>
<dbReference type="AlphaFoldDB" id="A0A3D9VCW6"/>
<name>A0A3D9VCW6_BACMY</name>
<evidence type="ECO:0000259" key="1">
    <source>
        <dbReference type="Pfam" id="PF01636"/>
    </source>
</evidence>
<gene>
    <name evidence="2" type="ORF">DET55_108182</name>
</gene>
<organism evidence="2 3">
    <name type="scientific">Bacillus mycoides</name>
    <dbReference type="NCBI Taxonomy" id="1405"/>
    <lineage>
        <taxon>Bacteria</taxon>
        <taxon>Bacillati</taxon>
        <taxon>Bacillota</taxon>
        <taxon>Bacilli</taxon>
        <taxon>Bacillales</taxon>
        <taxon>Bacillaceae</taxon>
        <taxon>Bacillus</taxon>
        <taxon>Bacillus cereus group</taxon>
    </lineage>
</organism>
<dbReference type="SUPFAM" id="SSF56112">
    <property type="entry name" value="Protein kinase-like (PK-like)"/>
    <property type="match status" value="1"/>
</dbReference>
<dbReference type="InterPro" id="IPR011009">
    <property type="entry name" value="Kinase-like_dom_sf"/>
</dbReference>
<dbReference type="PANTHER" id="PTHR21310">
    <property type="entry name" value="AMINOGLYCOSIDE PHOSPHOTRANSFERASE-RELATED-RELATED"/>
    <property type="match status" value="1"/>
</dbReference>
<dbReference type="Pfam" id="PF01636">
    <property type="entry name" value="APH"/>
    <property type="match status" value="1"/>
</dbReference>
<proteinExistence type="predicted"/>
<dbReference type="GO" id="GO:0016740">
    <property type="term" value="F:transferase activity"/>
    <property type="evidence" value="ECO:0007669"/>
    <property type="project" value="UniProtKB-KW"/>
</dbReference>
<feature type="domain" description="Aminoglycoside phosphotransferase" evidence="1">
    <location>
        <begin position="21"/>
        <end position="236"/>
    </location>
</feature>
<reference evidence="2 3" key="1">
    <citation type="submission" date="2018-08" db="EMBL/GenBank/DDBJ databases">
        <title>Freshwater and sediment microbial communities from various areas in North America, analyzing microbe dynamics in response to fracking.</title>
        <authorList>
            <person name="Lamendella R."/>
        </authorList>
    </citation>
    <scope>NUCLEOTIDE SEQUENCE [LARGE SCALE GENOMIC DNA]</scope>
    <source>
        <strain evidence="2 3">DB-1</strain>
    </source>
</reference>
<dbReference type="Gene3D" id="3.30.200.150">
    <property type="match status" value="1"/>
</dbReference>